<sequence length="59" mass="6603">MTPLRVSGSLSGWQTGRAAAYFYGAACCCPVPGVFNCKRIKKPKKKTFEFRSSWKQVLD</sequence>
<accession>A0A8T0U5I7</accession>
<keyword evidence="3" id="KW-1185">Reference proteome</keyword>
<keyword evidence="1" id="KW-0812">Transmembrane</keyword>
<comment type="caution">
    <text evidence="2">The sequence shown here is derived from an EMBL/GenBank/DDBJ whole genome shotgun (WGS) entry which is preliminary data.</text>
</comment>
<name>A0A8T0U5I7_PANVG</name>
<dbReference type="Proteomes" id="UP000823388">
    <property type="component" value="Chromosome 3N"/>
</dbReference>
<evidence type="ECO:0000313" key="2">
    <source>
        <dbReference type="EMBL" id="KAG2617547.1"/>
    </source>
</evidence>
<keyword evidence="1" id="KW-0472">Membrane</keyword>
<dbReference type="AlphaFoldDB" id="A0A8T0U5I7"/>
<protein>
    <submittedName>
        <fullName evidence="2">Uncharacterized protein</fullName>
    </submittedName>
</protein>
<keyword evidence="1" id="KW-1133">Transmembrane helix</keyword>
<proteinExistence type="predicted"/>
<evidence type="ECO:0000256" key="1">
    <source>
        <dbReference type="SAM" id="Phobius"/>
    </source>
</evidence>
<evidence type="ECO:0000313" key="3">
    <source>
        <dbReference type="Proteomes" id="UP000823388"/>
    </source>
</evidence>
<organism evidence="2 3">
    <name type="scientific">Panicum virgatum</name>
    <name type="common">Blackwell switchgrass</name>
    <dbReference type="NCBI Taxonomy" id="38727"/>
    <lineage>
        <taxon>Eukaryota</taxon>
        <taxon>Viridiplantae</taxon>
        <taxon>Streptophyta</taxon>
        <taxon>Embryophyta</taxon>
        <taxon>Tracheophyta</taxon>
        <taxon>Spermatophyta</taxon>
        <taxon>Magnoliopsida</taxon>
        <taxon>Liliopsida</taxon>
        <taxon>Poales</taxon>
        <taxon>Poaceae</taxon>
        <taxon>PACMAD clade</taxon>
        <taxon>Panicoideae</taxon>
        <taxon>Panicodae</taxon>
        <taxon>Paniceae</taxon>
        <taxon>Panicinae</taxon>
        <taxon>Panicum</taxon>
        <taxon>Panicum sect. Hiantes</taxon>
    </lineage>
</organism>
<gene>
    <name evidence="2" type="ORF">PVAP13_3NG181809</name>
</gene>
<reference evidence="2" key="1">
    <citation type="submission" date="2020-05" db="EMBL/GenBank/DDBJ databases">
        <title>WGS assembly of Panicum virgatum.</title>
        <authorList>
            <person name="Lovell J.T."/>
            <person name="Jenkins J."/>
            <person name="Shu S."/>
            <person name="Juenger T.E."/>
            <person name="Schmutz J."/>
        </authorList>
    </citation>
    <scope>NUCLEOTIDE SEQUENCE</scope>
    <source>
        <strain evidence="2">AP13</strain>
    </source>
</reference>
<dbReference type="EMBL" id="CM029042">
    <property type="protein sequence ID" value="KAG2617547.1"/>
    <property type="molecule type" value="Genomic_DNA"/>
</dbReference>
<feature type="transmembrane region" description="Helical" evidence="1">
    <location>
        <begin position="20"/>
        <end position="37"/>
    </location>
</feature>